<protein>
    <submittedName>
        <fullName evidence="3">Thioesterase</fullName>
    </submittedName>
</protein>
<dbReference type="RefSeq" id="WP_214160027.1">
    <property type="nucleotide sequence ID" value="NZ_JAHBAY010000017.1"/>
</dbReference>
<dbReference type="PANTHER" id="PTHR11487">
    <property type="entry name" value="THIOESTERASE"/>
    <property type="match status" value="1"/>
</dbReference>
<evidence type="ECO:0000313" key="3">
    <source>
        <dbReference type="EMBL" id="MBT0773486.1"/>
    </source>
</evidence>
<comment type="similarity">
    <text evidence="1">Belongs to the thioesterase family.</text>
</comment>
<dbReference type="InterPro" id="IPR012223">
    <property type="entry name" value="TEII"/>
</dbReference>
<accession>A0ABS5TRQ9</accession>
<name>A0ABS5TRQ9_9ACTN</name>
<comment type="caution">
    <text evidence="3">The sequence shown here is derived from an EMBL/GenBank/DDBJ whole genome shotgun (WGS) entry which is preliminary data.</text>
</comment>
<evidence type="ECO:0000259" key="2">
    <source>
        <dbReference type="Pfam" id="PF00975"/>
    </source>
</evidence>
<dbReference type="InterPro" id="IPR001031">
    <property type="entry name" value="Thioesterase"/>
</dbReference>
<reference evidence="3 4" key="1">
    <citation type="submission" date="2021-05" db="EMBL/GenBank/DDBJ databases">
        <title>Kineosporia and Streptomyces sp. nov. two new marine actinobacteria isolated from Coral.</title>
        <authorList>
            <person name="Buangrab K."/>
            <person name="Sutthacheep M."/>
            <person name="Yeemin T."/>
            <person name="Harunari E."/>
            <person name="Igarashi Y."/>
            <person name="Kanchanasin P."/>
            <person name="Tanasupawat S."/>
            <person name="Phongsopitanun W."/>
        </authorList>
    </citation>
    <scope>NUCLEOTIDE SEQUENCE [LARGE SCALE GENOMIC DNA]</scope>
    <source>
        <strain evidence="3 4">J2-2</strain>
    </source>
</reference>
<keyword evidence="4" id="KW-1185">Reference proteome</keyword>
<evidence type="ECO:0000313" key="4">
    <source>
        <dbReference type="Proteomes" id="UP001197247"/>
    </source>
</evidence>
<dbReference type="SUPFAM" id="SSF53474">
    <property type="entry name" value="alpha/beta-Hydrolases"/>
    <property type="match status" value="1"/>
</dbReference>
<dbReference type="Proteomes" id="UP001197247">
    <property type="component" value="Unassembled WGS sequence"/>
</dbReference>
<dbReference type="Gene3D" id="3.40.50.1820">
    <property type="entry name" value="alpha/beta hydrolase"/>
    <property type="match status" value="1"/>
</dbReference>
<organism evidence="3 4">
    <name type="scientific">Kineosporia corallincola</name>
    <dbReference type="NCBI Taxonomy" id="2835133"/>
    <lineage>
        <taxon>Bacteria</taxon>
        <taxon>Bacillati</taxon>
        <taxon>Actinomycetota</taxon>
        <taxon>Actinomycetes</taxon>
        <taxon>Kineosporiales</taxon>
        <taxon>Kineosporiaceae</taxon>
        <taxon>Kineosporia</taxon>
    </lineage>
</organism>
<proteinExistence type="inferred from homology"/>
<gene>
    <name evidence="3" type="ORF">KIH74_31355</name>
</gene>
<dbReference type="InterPro" id="IPR029058">
    <property type="entry name" value="AB_hydrolase_fold"/>
</dbReference>
<feature type="domain" description="Thioesterase" evidence="2">
    <location>
        <begin position="15"/>
        <end position="224"/>
    </location>
</feature>
<dbReference type="PANTHER" id="PTHR11487:SF0">
    <property type="entry name" value="S-ACYL FATTY ACID SYNTHASE THIOESTERASE, MEDIUM CHAIN"/>
    <property type="match status" value="1"/>
</dbReference>
<sequence length="235" mass="25309">MSAWFQRFGPPGRVRLVCLPFAGGGAGVFQSWPGRVPEGVEVVAVRLPGRETRLRERPIGSWPDVVHQLTHALHAEIEPPYLLFGHSLGAMIAYQTVVSGPPQLPERLILAGCRSPEVPSQLPRLHHLPDEEFATGVGDLASTPPEVLASAGLRRLLFPMLRADLLLAETWPPPAPTPAVPVPLAVVGADRDAVAPPWSLAGWQQLAGAGLSRYQVPGSHFFIQDPQPFARALAL</sequence>
<dbReference type="EMBL" id="JAHBAY010000017">
    <property type="protein sequence ID" value="MBT0773486.1"/>
    <property type="molecule type" value="Genomic_DNA"/>
</dbReference>
<evidence type="ECO:0000256" key="1">
    <source>
        <dbReference type="ARBA" id="ARBA00007169"/>
    </source>
</evidence>
<dbReference type="Pfam" id="PF00975">
    <property type="entry name" value="Thioesterase"/>
    <property type="match status" value="1"/>
</dbReference>